<protein>
    <recommendedName>
        <fullName evidence="4 9">2-dehydropantoate 2-reductase</fullName>
        <ecNumber evidence="3 9">1.1.1.169</ecNumber>
    </recommendedName>
    <alternativeName>
        <fullName evidence="7 9">Ketopantoate reductase</fullName>
    </alternativeName>
</protein>
<evidence type="ECO:0000256" key="1">
    <source>
        <dbReference type="ARBA" id="ARBA00004994"/>
    </source>
</evidence>
<keyword evidence="5 9" id="KW-0521">NADP</keyword>
<keyword evidence="9" id="KW-0566">Pantothenate biosynthesis</keyword>
<dbReference type="Gene3D" id="1.10.1040.10">
    <property type="entry name" value="N-(1-d-carboxylethyl)-l-norvaline Dehydrogenase, domain 2"/>
    <property type="match status" value="1"/>
</dbReference>
<evidence type="ECO:0000259" key="10">
    <source>
        <dbReference type="Pfam" id="PF02558"/>
    </source>
</evidence>
<dbReference type="InterPro" id="IPR008927">
    <property type="entry name" value="6-PGluconate_DH-like_C_sf"/>
</dbReference>
<dbReference type="Gene3D" id="3.40.50.720">
    <property type="entry name" value="NAD(P)-binding Rossmann-like Domain"/>
    <property type="match status" value="1"/>
</dbReference>
<dbReference type="GO" id="GO:0050661">
    <property type="term" value="F:NADP binding"/>
    <property type="evidence" value="ECO:0007669"/>
    <property type="project" value="TreeGrafter"/>
</dbReference>
<comment type="pathway">
    <text evidence="1 9">Cofactor biosynthesis; (R)-pantothenate biosynthesis; (R)-pantoate from 3-methyl-2-oxobutanoate: step 2/2.</text>
</comment>
<dbReference type="InterPro" id="IPR036291">
    <property type="entry name" value="NAD(P)-bd_dom_sf"/>
</dbReference>
<proteinExistence type="inferred from homology"/>
<dbReference type="NCBIfam" id="TIGR00745">
    <property type="entry name" value="apbA_panE"/>
    <property type="match status" value="1"/>
</dbReference>
<dbReference type="Pfam" id="PF02558">
    <property type="entry name" value="ApbA"/>
    <property type="match status" value="1"/>
</dbReference>
<dbReference type="GO" id="GO:0005737">
    <property type="term" value="C:cytoplasm"/>
    <property type="evidence" value="ECO:0007669"/>
    <property type="project" value="TreeGrafter"/>
</dbReference>
<feature type="domain" description="Ketopantoate reductase C-terminal" evidence="11">
    <location>
        <begin position="185"/>
        <end position="308"/>
    </location>
</feature>
<comment type="catalytic activity">
    <reaction evidence="8 9">
        <text>(R)-pantoate + NADP(+) = 2-dehydropantoate + NADPH + H(+)</text>
        <dbReference type="Rhea" id="RHEA:16233"/>
        <dbReference type="ChEBI" id="CHEBI:11561"/>
        <dbReference type="ChEBI" id="CHEBI:15378"/>
        <dbReference type="ChEBI" id="CHEBI:15980"/>
        <dbReference type="ChEBI" id="CHEBI:57783"/>
        <dbReference type="ChEBI" id="CHEBI:58349"/>
        <dbReference type="EC" id="1.1.1.169"/>
    </reaction>
</comment>
<dbReference type="SUPFAM" id="SSF48179">
    <property type="entry name" value="6-phosphogluconate dehydrogenase C-terminal domain-like"/>
    <property type="match status" value="1"/>
</dbReference>
<organism evidence="12 13">
    <name type="scientific">Candidatus Desulfatifera sulfidica</name>
    <dbReference type="NCBI Taxonomy" id="2841691"/>
    <lineage>
        <taxon>Bacteria</taxon>
        <taxon>Pseudomonadati</taxon>
        <taxon>Thermodesulfobacteriota</taxon>
        <taxon>Desulfobulbia</taxon>
        <taxon>Desulfobulbales</taxon>
        <taxon>Desulfobulbaceae</taxon>
        <taxon>Candidatus Desulfatifera</taxon>
    </lineage>
</organism>
<evidence type="ECO:0000313" key="12">
    <source>
        <dbReference type="EMBL" id="MBC8208950.1"/>
    </source>
</evidence>
<dbReference type="GO" id="GO:0015940">
    <property type="term" value="P:pantothenate biosynthetic process"/>
    <property type="evidence" value="ECO:0007669"/>
    <property type="project" value="UniProtKB-UniPathway"/>
</dbReference>
<evidence type="ECO:0000256" key="5">
    <source>
        <dbReference type="ARBA" id="ARBA00022857"/>
    </source>
</evidence>
<evidence type="ECO:0000256" key="7">
    <source>
        <dbReference type="ARBA" id="ARBA00032024"/>
    </source>
</evidence>
<feature type="domain" description="Ketopantoate reductase N-terminal" evidence="10">
    <location>
        <begin position="3"/>
        <end position="153"/>
    </location>
</feature>
<evidence type="ECO:0000256" key="4">
    <source>
        <dbReference type="ARBA" id="ARBA00019465"/>
    </source>
</evidence>
<dbReference type="FunFam" id="1.10.1040.10:FF:000017">
    <property type="entry name" value="2-dehydropantoate 2-reductase"/>
    <property type="match status" value="1"/>
</dbReference>
<dbReference type="EMBL" id="JACNLK010000064">
    <property type="protein sequence ID" value="MBC8208950.1"/>
    <property type="molecule type" value="Genomic_DNA"/>
</dbReference>
<dbReference type="Pfam" id="PF08546">
    <property type="entry name" value="ApbA_C"/>
    <property type="match status" value="1"/>
</dbReference>
<accession>A0A8J6NBJ3</accession>
<dbReference type="InterPro" id="IPR013752">
    <property type="entry name" value="KPA_reductase"/>
</dbReference>
<dbReference type="UniPathway" id="UPA00028">
    <property type="reaction ID" value="UER00004"/>
</dbReference>
<evidence type="ECO:0000256" key="9">
    <source>
        <dbReference type="RuleBase" id="RU362068"/>
    </source>
</evidence>
<dbReference type="InterPro" id="IPR013328">
    <property type="entry name" value="6PGD_dom2"/>
</dbReference>
<gene>
    <name evidence="12" type="ORF">H8E79_07270</name>
</gene>
<dbReference type="InterPro" id="IPR013332">
    <property type="entry name" value="KPR_N"/>
</dbReference>
<dbReference type="Proteomes" id="UP000599024">
    <property type="component" value="Unassembled WGS sequence"/>
</dbReference>
<keyword evidence="6 9" id="KW-0560">Oxidoreductase</keyword>
<dbReference type="InterPro" id="IPR050838">
    <property type="entry name" value="Ketopantoate_reductase"/>
</dbReference>
<dbReference type="GO" id="GO:0008677">
    <property type="term" value="F:2-dehydropantoate 2-reductase activity"/>
    <property type="evidence" value="ECO:0007669"/>
    <property type="project" value="UniProtKB-EC"/>
</dbReference>
<comment type="caution">
    <text evidence="12">The sequence shown here is derived from an EMBL/GenBank/DDBJ whole genome shotgun (WGS) entry which is preliminary data.</text>
</comment>
<sequence>MRIAIAGPGALGCLLAATLARHDQNRDRFQTLLLDHRPERAHALSDQGIVYRQGEQEERIALQVSASPEAIGPADVLFACVKSPDLSGSLDFCRPLITGETLVVLMQNGIGHLDVEQEAGLPGTPAFMTTTEGATLLAPGMVQHNGQGETFCGFIGNAQKTQQQRLTFLCRLLSDSGLNIALVDDILDRLWSKLLINAGINGLSALYNRTNGQLLTSCAARSRLKRIVAEAAEVARAAGITIHHDPVRTTLKVCTQTAANTSSMLQDVRNKRRTEIMAINGAIVAHGKRLGVGTPHNEKLVQQIKTLESRYAD</sequence>
<evidence type="ECO:0000256" key="6">
    <source>
        <dbReference type="ARBA" id="ARBA00023002"/>
    </source>
</evidence>
<evidence type="ECO:0000256" key="2">
    <source>
        <dbReference type="ARBA" id="ARBA00007870"/>
    </source>
</evidence>
<evidence type="ECO:0000256" key="3">
    <source>
        <dbReference type="ARBA" id="ARBA00013014"/>
    </source>
</evidence>
<evidence type="ECO:0000256" key="8">
    <source>
        <dbReference type="ARBA" id="ARBA00048793"/>
    </source>
</evidence>
<dbReference type="SUPFAM" id="SSF51735">
    <property type="entry name" value="NAD(P)-binding Rossmann-fold domains"/>
    <property type="match status" value="1"/>
</dbReference>
<comment type="similarity">
    <text evidence="2 9">Belongs to the ketopantoate reductase family.</text>
</comment>
<evidence type="ECO:0000313" key="13">
    <source>
        <dbReference type="Proteomes" id="UP000599024"/>
    </source>
</evidence>
<dbReference type="InterPro" id="IPR003710">
    <property type="entry name" value="ApbA"/>
</dbReference>
<dbReference type="AlphaFoldDB" id="A0A8J6NBJ3"/>
<reference evidence="12 13" key="1">
    <citation type="submission" date="2020-08" db="EMBL/GenBank/DDBJ databases">
        <title>Bridging the membrane lipid divide: bacteria of the FCB group superphylum have the potential to synthesize archaeal ether lipids.</title>
        <authorList>
            <person name="Villanueva L."/>
            <person name="Von Meijenfeldt F.A.B."/>
            <person name="Westbye A.B."/>
            <person name="Yadav S."/>
            <person name="Hopmans E.C."/>
            <person name="Dutilh B.E."/>
            <person name="Sinninghe Damste J.S."/>
        </authorList>
    </citation>
    <scope>NUCLEOTIDE SEQUENCE [LARGE SCALE GENOMIC DNA]</scope>
    <source>
        <strain evidence="12">NIOZ-UU81</strain>
    </source>
</reference>
<comment type="function">
    <text evidence="9">Catalyzes the NADPH-dependent reduction of ketopantoate into pantoic acid.</text>
</comment>
<evidence type="ECO:0000259" key="11">
    <source>
        <dbReference type="Pfam" id="PF08546"/>
    </source>
</evidence>
<dbReference type="PANTHER" id="PTHR43765">
    <property type="entry name" value="2-DEHYDROPANTOATE 2-REDUCTASE-RELATED"/>
    <property type="match status" value="1"/>
</dbReference>
<dbReference type="PANTHER" id="PTHR43765:SF2">
    <property type="entry name" value="2-DEHYDROPANTOATE 2-REDUCTASE"/>
    <property type="match status" value="1"/>
</dbReference>
<name>A0A8J6NBJ3_9BACT</name>
<dbReference type="EC" id="1.1.1.169" evidence="3 9"/>